<gene>
    <name evidence="5" type="ORF">SAMN05877842_11552</name>
</gene>
<name>A0A285UN66_9BACL</name>
<proteinExistence type="inferred from homology"/>
<evidence type="ECO:0000256" key="3">
    <source>
        <dbReference type="RuleBase" id="RU003476"/>
    </source>
</evidence>
<dbReference type="InterPro" id="IPR020084">
    <property type="entry name" value="NUDIX_hydrolase_CS"/>
</dbReference>
<dbReference type="SUPFAM" id="SSF55811">
    <property type="entry name" value="Nudix"/>
    <property type="match status" value="1"/>
</dbReference>
<comment type="similarity">
    <text evidence="3">Belongs to the Nudix hydrolase family.</text>
</comment>
<sequence length="147" mass="16949">MEYYKYLRQHVGTKPLILPGAVVIIRNNKGEVLLQKRPEGRWGLPGGLMNLGESFEQVAIREVLEETGLHIQNLRLLAVFSGEDTYVKGENGDEFYSVTAVFITDQVKGEIQFETPETVDVQYFKSNELPEQMVGSHRRFIYQFMYE</sequence>
<dbReference type="GO" id="GO:0016787">
    <property type="term" value="F:hydrolase activity"/>
    <property type="evidence" value="ECO:0007669"/>
    <property type="project" value="UniProtKB-KW"/>
</dbReference>
<evidence type="ECO:0000256" key="2">
    <source>
        <dbReference type="ARBA" id="ARBA00022801"/>
    </source>
</evidence>
<comment type="cofactor">
    <cofactor evidence="1">
        <name>Mg(2+)</name>
        <dbReference type="ChEBI" id="CHEBI:18420"/>
    </cofactor>
</comment>
<dbReference type="RefSeq" id="WP_097150728.1">
    <property type="nucleotide sequence ID" value="NZ_OBQC01000015.1"/>
</dbReference>
<dbReference type="AlphaFoldDB" id="A0A285UN66"/>
<accession>A0A285UN66</accession>
<dbReference type="Pfam" id="PF00293">
    <property type="entry name" value="NUDIX"/>
    <property type="match status" value="1"/>
</dbReference>
<dbReference type="PANTHER" id="PTHR43046">
    <property type="entry name" value="GDP-MANNOSE MANNOSYL HYDROLASE"/>
    <property type="match status" value="1"/>
</dbReference>
<protein>
    <submittedName>
        <fullName evidence="5">ADP-ribose pyrophosphatase YjhB (NUDIX family)</fullName>
    </submittedName>
</protein>
<keyword evidence="2 3" id="KW-0378">Hydrolase</keyword>
<dbReference type="EMBL" id="OBQC01000015">
    <property type="protein sequence ID" value="SOC43262.1"/>
    <property type="molecule type" value="Genomic_DNA"/>
</dbReference>
<dbReference type="PROSITE" id="PS00893">
    <property type="entry name" value="NUDIX_BOX"/>
    <property type="match status" value="1"/>
</dbReference>
<dbReference type="InterPro" id="IPR000086">
    <property type="entry name" value="NUDIX_hydrolase_dom"/>
</dbReference>
<dbReference type="Gene3D" id="3.90.79.10">
    <property type="entry name" value="Nucleoside Triphosphate Pyrophosphohydrolase"/>
    <property type="match status" value="1"/>
</dbReference>
<dbReference type="OrthoDB" id="9787476at2"/>
<dbReference type="CDD" id="cd04677">
    <property type="entry name" value="NUDIX_Hydrolase"/>
    <property type="match status" value="1"/>
</dbReference>
<evidence type="ECO:0000313" key="5">
    <source>
        <dbReference type="EMBL" id="SOC43262.1"/>
    </source>
</evidence>
<evidence type="ECO:0000256" key="1">
    <source>
        <dbReference type="ARBA" id="ARBA00001946"/>
    </source>
</evidence>
<dbReference type="PANTHER" id="PTHR43046:SF2">
    <property type="entry name" value="8-OXO-DGTP DIPHOSPHATASE-RELATED"/>
    <property type="match status" value="1"/>
</dbReference>
<evidence type="ECO:0000259" key="4">
    <source>
        <dbReference type="PROSITE" id="PS51462"/>
    </source>
</evidence>
<feature type="domain" description="Nudix hydrolase" evidence="4">
    <location>
        <begin position="15"/>
        <end position="147"/>
    </location>
</feature>
<organism evidence="5 6">
    <name type="scientific">Ureibacillus acetophenoni</name>
    <dbReference type="NCBI Taxonomy" id="614649"/>
    <lineage>
        <taxon>Bacteria</taxon>
        <taxon>Bacillati</taxon>
        <taxon>Bacillota</taxon>
        <taxon>Bacilli</taxon>
        <taxon>Bacillales</taxon>
        <taxon>Caryophanaceae</taxon>
        <taxon>Ureibacillus</taxon>
    </lineage>
</organism>
<dbReference type="InterPro" id="IPR020476">
    <property type="entry name" value="Nudix_hydrolase"/>
</dbReference>
<keyword evidence="6" id="KW-1185">Reference proteome</keyword>
<evidence type="ECO:0000313" key="6">
    <source>
        <dbReference type="Proteomes" id="UP000219252"/>
    </source>
</evidence>
<dbReference type="InterPro" id="IPR015797">
    <property type="entry name" value="NUDIX_hydrolase-like_dom_sf"/>
</dbReference>
<dbReference type="PROSITE" id="PS51462">
    <property type="entry name" value="NUDIX"/>
    <property type="match status" value="1"/>
</dbReference>
<dbReference type="Proteomes" id="UP000219252">
    <property type="component" value="Unassembled WGS sequence"/>
</dbReference>
<reference evidence="6" key="1">
    <citation type="submission" date="2017-08" db="EMBL/GenBank/DDBJ databases">
        <authorList>
            <person name="Varghese N."/>
            <person name="Submissions S."/>
        </authorList>
    </citation>
    <scope>NUCLEOTIDE SEQUENCE [LARGE SCALE GENOMIC DNA]</scope>
    <source>
        <strain evidence="6">JC23</strain>
    </source>
</reference>
<dbReference type="PRINTS" id="PR00502">
    <property type="entry name" value="NUDIXFAMILY"/>
</dbReference>